<dbReference type="Proteomes" id="UP000034032">
    <property type="component" value="Unassembled WGS sequence"/>
</dbReference>
<dbReference type="AlphaFoldDB" id="A0A0G1KF04"/>
<dbReference type="InterPro" id="IPR005835">
    <property type="entry name" value="NTP_transferase_dom"/>
</dbReference>
<dbReference type="PANTHER" id="PTHR43584:SF8">
    <property type="entry name" value="N-ACETYLMURAMATE ALPHA-1-PHOSPHATE URIDYLYLTRANSFERASE"/>
    <property type="match status" value="1"/>
</dbReference>
<name>A0A0G1KF04_9BACT</name>
<dbReference type="Pfam" id="PF00483">
    <property type="entry name" value="NTP_transferase"/>
    <property type="match status" value="1"/>
</dbReference>
<comment type="caution">
    <text evidence="4">The sequence shown here is derived from an EMBL/GenBank/DDBJ whole genome shotgun (WGS) entry which is preliminary data.</text>
</comment>
<sequence>MLNIVIPMAGKGSRFQEAGFVFPKPLIDVKGKAMIELVASNLRPRCAHRFIFICQREHAEKYDLHNILKSATKNKFEIVQLGGMTQGAACTVLTAAQYIDNDDDLLIANSDQFIDYDINDFINRGRAKGDGLILTFKSSHPKWSYARVDRASRVAEVAEKKVISDRATVGIYYFKHGKHFVAAAQEMIAKNIRYNNEFYVCPVFNELILGGKQVFTRNISVEKMHGLGTPEDLNAFLRKLDSGIVKV</sequence>
<evidence type="ECO:0000313" key="5">
    <source>
        <dbReference type="Proteomes" id="UP000034032"/>
    </source>
</evidence>
<gene>
    <name evidence="4" type="ORF">UW79_C0011G0013</name>
</gene>
<dbReference type="Gene3D" id="3.90.550.10">
    <property type="entry name" value="Spore Coat Polysaccharide Biosynthesis Protein SpsA, Chain A"/>
    <property type="match status" value="1"/>
</dbReference>
<feature type="domain" description="Nucleotidyl transferase" evidence="3">
    <location>
        <begin position="8"/>
        <end position="179"/>
    </location>
</feature>
<dbReference type="SUPFAM" id="SSF53448">
    <property type="entry name" value="Nucleotide-diphospho-sugar transferases"/>
    <property type="match status" value="1"/>
</dbReference>
<dbReference type="PIRSF" id="PIRSF028162">
    <property type="entry name" value="BcbE_prd"/>
    <property type="match status" value="1"/>
</dbReference>
<dbReference type="InterPro" id="IPR050065">
    <property type="entry name" value="GlmU-like"/>
</dbReference>
<dbReference type="GO" id="GO:0016779">
    <property type="term" value="F:nucleotidyltransferase activity"/>
    <property type="evidence" value="ECO:0007669"/>
    <property type="project" value="UniProtKB-KW"/>
</dbReference>
<protein>
    <submittedName>
        <fullName evidence="4">Nucleotidyl transferase</fullName>
    </submittedName>
</protein>
<keyword evidence="2" id="KW-0548">Nucleotidyltransferase</keyword>
<dbReference type="PATRIC" id="fig|1619025.3.peg.450"/>
<organism evidence="4 5">
    <name type="scientific">Candidatus Yanofskybacteria bacterium GW2011_GWA2_44_9</name>
    <dbReference type="NCBI Taxonomy" id="1619025"/>
    <lineage>
        <taxon>Bacteria</taxon>
        <taxon>Candidatus Yanofskyibacteriota</taxon>
    </lineage>
</organism>
<dbReference type="EMBL" id="LCJR01000011">
    <property type="protein sequence ID" value="KKT82103.1"/>
    <property type="molecule type" value="Genomic_DNA"/>
</dbReference>
<dbReference type="InterPro" id="IPR029044">
    <property type="entry name" value="Nucleotide-diphossugar_trans"/>
</dbReference>
<evidence type="ECO:0000256" key="2">
    <source>
        <dbReference type="ARBA" id="ARBA00022695"/>
    </source>
</evidence>
<keyword evidence="1 4" id="KW-0808">Transferase</keyword>
<proteinExistence type="predicted"/>
<dbReference type="CDD" id="cd04183">
    <property type="entry name" value="GT2_BcE_like"/>
    <property type="match status" value="1"/>
</dbReference>
<evidence type="ECO:0000259" key="3">
    <source>
        <dbReference type="Pfam" id="PF00483"/>
    </source>
</evidence>
<accession>A0A0G1KF04</accession>
<reference evidence="4 5" key="1">
    <citation type="journal article" date="2015" name="Nature">
        <title>rRNA introns, odd ribosomes, and small enigmatic genomes across a large radiation of phyla.</title>
        <authorList>
            <person name="Brown C.T."/>
            <person name="Hug L.A."/>
            <person name="Thomas B.C."/>
            <person name="Sharon I."/>
            <person name="Castelle C.J."/>
            <person name="Singh A."/>
            <person name="Wilkins M.J."/>
            <person name="Williams K.H."/>
            <person name="Banfield J.F."/>
        </authorList>
    </citation>
    <scope>NUCLEOTIDE SEQUENCE [LARGE SCALE GENOMIC DNA]</scope>
</reference>
<evidence type="ECO:0000313" key="4">
    <source>
        <dbReference type="EMBL" id="KKT82103.1"/>
    </source>
</evidence>
<evidence type="ECO:0000256" key="1">
    <source>
        <dbReference type="ARBA" id="ARBA00022679"/>
    </source>
</evidence>
<dbReference type="InterPro" id="IPR016873">
    <property type="entry name" value="Caps_polysacc_synth_BcbE_prd"/>
</dbReference>
<dbReference type="PANTHER" id="PTHR43584">
    <property type="entry name" value="NUCLEOTIDYL TRANSFERASE"/>
    <property type="match status" value="1"/>
</dbReference>